<dbReference type="EMBL" id="JAICCE010000013">
    <property type="protein sequence ID" value="KAG9269190.1"/>
    <property type="molecule type" value="Genomic_DNA"/>
</dbReference>
<dbReference type="Proteomes" id="UP000752171">
    <property type="component" value="Unassembled WGS sequence"/>
</dbReference>
<sequence length="70" mass="8121">MFSASATIFKHHLRPQGTEKNSHFERGDTFYYDTQDGYQIADDQYEVDTMNCAGENRFYVPSIKFSGEKV</sequence>
<comment type="caution">
    <text evidence="1">The sequence shown here is derived from an EMBL/GenBank/DDBJ whole genome shotgun (WGS) entry which is preliminary data.</text>
</comment>
<reference evidence="1 2" key="1">
    <citation type="submission" date="2021-07" db="EMBL/GenBank/DDBJ databases">
        <authorList>
            <person name="Imarazene B."/>
            <person name="Zahm M."/>
            <person name="Klopp C."/>
            <person name="Cabau C."/>
            <person name="Beille S."/>
            <person name="Jouanno E."/>
            <person name="Castinel A."/>
            <person name="Lluch J."/>
            <person name="Gil L."/>
            <person name="Kuchtly C."/>
            <person name="Lopez Roques C."/>
            <person name="Donnadieu C."/>
            <person name="Parrinello H."/>
            <person name="Journot L."/>
            <person name="Du K."/>
            <person name="Schartl M."/>
            <person name="Retaux S."/>
            <person name="Guiguen Y."/>
        </authorList>
    </citation>
    <scope>NUCLEOTIDE SEQUENCE [LARGE SCALE GENOMIC DNA]</scope>
    <source>
        <strain evidence="1">Pach_M1</strain>
        <tissue evidence="1">Testis</tissue>
    </source>
</reference>
<evidence type="ECO:0000313" key="1">
    <source>
        <dbReference type="EMBL" id="KAG9269190.1"/>
    </source>
</evidence>
<proteinExistence type="predicted"/>
<name>A0A8T2LC53_ASTMX</name>
<gene>
    <name evidence="1" type="ORF">AMEX_G16186</name>
</gene>
<protein>
    <submittedName>
        <fullName evidence="1">Uncharacterized protein</fullName>
    </submittedName>
</protein>
<evidence type="ECO:0000313" key="2">
    <source>
        <dbReference type="Proteomes" id="UP000752171"/>
    </source>
</evidence>
<accession>A0A8T2LC53</accession>
<organism evidence="1 2">
    <name type="scientific">Astyanax mexicanus</name>
    <name type="common">Blind cave fish</name>
    <name type="synonym">Astyanax fasciatus mexicanus</name>
    <dbReference type="NCBI Taxonomy" id="7994"/>
    <lineage>
        <taxon>Eukaryota</taxon>
        <taxon>Metazoa</taxon>
        <taxon>Chordata</taxon>
        <taxon>Craniata</taxon>
        <taxon>Vertebrata</taxon>
        <taxon>Euteleostomi</taxon>
        <taxon>Actinopterygii</taxon>
        <taxon>Neopterygii</taxon>
        <taxon>Teleostei</taxon>
        <taxon>Ostariophysi</taxon>
        <taxon>Characiformes</taxon>
        <taxon>Characoidei</taxon>
        <taxon>Acestrorhamphidae</taxon>
        <taxon>Acestrorhamphinae</taxon>
        <taxon>Astyanax</taxon>
    </lineage>
</organism>
<dbReference type="AlphaFoldDB" id="A0A8T2LC53"/>